<reference evidence="2" key="1">
    <citation type="submission" date="2016-07" db="EMBL/GenBank/DDBJ databases">
        <title>Nontailed viruses are major unrecognized killers of bacteria in the ocean.</title>
        <authorList>
            <person name="Kauffman K."/>
            <person name="Hussain F."/>
            <person name="Yang J."/>
            <person name="Arevalo P."/>
            <person name="Brown J."/>
            <person name="Cutler M."/>
            <person name="Kelly L."/>
            <person name="Polz M.F."/>
        </authorList>
    </citation>
    <scope>NUCLEOTIDE SEQUENCE [LARGE SCALE GENOMIC DNA]</scope>
    <source>
        <strain evidence="2">10N.261.45.A10</strain>
    </source>
</reference>
<comment type="caution">
    <text evidence="1">The sequence shown here is derived from an EMBL/GenBank/DDBJ whole genome shotgun (WGS) entry which is preliminary data.</text>
</comment>
<evidence type="ECO:0000313" key="2">
    <source>
        <dbReference type="Proteomes" id="UP000235387"/>
    </source>
</evidence>
<protein>
    <submittedName>
        <fullName evidence="1">Uncharacterized protein</fullName>
    </submittedName>
</protein>
<sequence length="77" mass="8735">MIDEKKAIELANLALKENEFRILHDTLDLSYRKRGLSVGEKGWVICYDLDVPKSFEPSLVIVHISDPDGKVNIPEVL</sequence>
<dbReference type="EMBL" id="MDAL01000002">
    <property type="protein sequence ID" value="PMN94902.1"/>
    <property type="molecule type" value="Genomic_DNA"/>
</dbReference>
<gene>
    <name evidence="1" type="ORF">BCT23_02395</name>
</gene>
<organism evidence="1 2">
    <name type="scientific">Enterovibrio norvegicus</name>
    <dbReference type="NCBI Taxonomy" id="188144"/>
    <lineage>
        <taxon>Bacteria</taxon>
        <taxon>Pseudomonadati</taxon>
        <taxon>Pseudomonadota</taxon>
        <taxon>Gammaproteobacteria</taxon>
        <taxon>Vibrionales</taxon>
        <taxon>Vibrionaceae</taxon>
        <taxon>Enterovibrio</taxon>
    </lineage>
</organism>
<dbReference type="Proteomes" id="UP000235387">
    <property type="component" value="Unassembled WGS sequence"/>
</dbReference>
<dbReference type="AlphaFoldDB" id="A0A2N7LH70"/>
<evidence type="ECO:0000313" key="1">
    <source>
        <dbReference type="EMBL" id="PMN94902.1"/>
    </source>
</evidence>
<accession>A0A2N7LH70</accession>
<proteinExistence type="predicted"/>
<name>A0A2N7LH70_9GAMM</name>
<dbReference type="RefSeq" id="WP_102390045.1">
    <property type="nucleotide sequence ID" value="NZ_MDAL01000002.1"/>
</dbReference>